<evidence type="ECO:0000313" key="1">
    <source>
        <dbReference type="EMBL" id="KAJ0099148.1"/>
    </source>
</evidence>
<accession>A0ACC1BJM1</accession>
<protein>
    <submittedName>
        <fullName evidence="1">Uncharacterized protein</fullName>
    </submittedName>
</protein>
<keyword evidence="2" id="KW-1185">Reference proteome</keyword>
<comment type="caution">
    <text evidence="1">The sequence shown here is derived from an EMBL/GenBank/DDBJ whole genome shotgun (WGS) entry which is preliminary data.</text>
</comment>
<proteinExistence type="predicted"/>
<organism evidence="1 2">
    <name type="scientific">Pistacia atlantica</name>
    <dbReference type="NCBI Taxonomy" id="434234"/>
    <lineage>
        <taxon>Eukaryota</taxon>
        <taxon>Viridiplantae</taxon>
        <taxon>Streptophyta</taxon>
        <taxon>Embryophyta</taxon>
        <taxon>Tracheophyta</taxon>
        <taxon>Spermatophyta</taxon>
        <taxon>Magnoliopsida</taxon>
        <taxon>eudicotyledons</taxon>
        <taxon>Gunneridae</taxon>
        <taxon>Pentapetalae</taxon>
        <taxon>rosids</taxon>
        <taxon>malvids</taxon>
        <taxon>Sapindales</taxon>
        <taxon>Anacardiaceae</taxon>
        <taxon>Pistacia</taxon>
    </lineage>
</organism>
<dbReference type="Proteomes" id="UP001164250">
    <property type="component" value="Chromosome 4"/>
</dbReference>
<sequence>MAILKTIWFFVILVSIINVDGRTSISIEEDKELEQQLKLLNQPALKTIKTKHGDVIDCVDIHKQPSLHHPLLKNHTIQMKPSAFPKELRRGKTTLSSSSSSSTNLTEIKLRRVACPRGTVPIPRIQKEHLIRIKSMVGYWPANLFNLLKDNAKSVVWGGAAYNPGNETGLEMGSGQFLPNQESKTSYAGDLMVVDGWNRYRELNNYKIDTYADKPDCYAVDYRGSIGEPLGYNVLFGGPGGLKCGK</sequence>
<dbReference type="EMBL" id="CM047900">
    <property type="protein sequence ID" value="KAJ0099148.1"/>
    <property type="molecule type" value="Genomic_DNA"/>
</dbReference>
<name>A0ACC1BJM1_9ROSI</name>
<evidence type="ECO:0000313" key="2">
    <source>
        <dbReference type="Proteomes" id="UP001164250"/>
    </source>
</evidence>
<reference evidence="2" key="1">
    <citation type="journal article" date="2023" name="G3 (Bethesda)">
        <title>Genome assembly and association tests identify interacting loci associated with vigor, precocity, and sex in interspecific pistachio rootstocks.</title>
        <authorList>
            <person name="Palmer W."/>
            <person name="Jacygrad E."/>
            <person name="Sagayaradj S."/>
            <person name="Cavanaugh K."/>
            <person name="Han R."/>
            <person name="Bertier L."/>
            <person name="Beede B."/>
            <person name="Kafkas S."/>
            <person name="Golino D."/>
            <person name="Preece J."/>
            <person name="Michelmore R."/>
        </authorList>
    </citation>
    <scope>NUCLEOTIDE SEQUENCE [LARGE SCALE GENOMIC DNA]</scope>
</reference>
<gene>
    <name evidence="1" type="ORF">Patl1_22183</name>
</gene>